<reference evidence="9 10" key="1">
    <citation type="journal article" date="2015" name="Plant Cell">
        <title>Oil accumulation by the oleaginous diatom Fistulifera solaris as revealed by the genome and transcriptome.</title>
        <authorList>
            <person name="Tanaka T."/>
            <person name="Maeda Y."/>
            <person name="Veluchamy A."/>
            <person name="Tanaka M."/>
            <person name="Abida H."/>
            <person name="Marechal E."/>
            <person name="Bowler C."/>
            <person name="Muto M."/>
            <person name="Sunaga Y."/>
            <person name="Tanaka M."/>
            <person name="Yoshino T."/>
            <person name="Taniguchi T."/>
            <person name="Fukuda Y."/>
            <person name="Nemoto M."/>
            <person name="Matsumoto M."/>
            <person name="Wong P.S."/>
            <person name="Aburatani S."/>
            <person name="Fujibuchi W."/>
        </authorList>
    </citation>
    <scope>NUCLEOTIDE SEQUENCE [LARGE SCALE GENOMIC DNA]</scope>
    <source>
        <strain evidence="9 10">JPCC DA0580</strain>
    </source>
</reference>
<feature type="transmembrane region" description="Helical" evidence="7">
    <location>
        <begin position="89"/>
        <end position="115"/>
    </location>
</feature>
<name>A0A1Z5KT85_FISSO</name>
<comment type="subcellular location">
    <subcellularLocation>
        <location evidence="1">Membrane</location>
        <topology evidence="1">Multi-pass membrane protein</topology>
    </subcellularLocation>
</comment>
<keyword evidence="3 7" id="KW-0812">Transmembrane</keyword>
<feature type="transmembrane region" description="Helical" evidence="7">
    <location>
        <begin position="165"/>
        <end position="184"/>
    </location>
</feature>
<comment type="caution">
    <text evidence="9">The sequence shown here is derived from an EMBL/GenBank/DDBJ whole genome shotgun (WGS) entry which is preliminary data.</text>
</comment>
<evidence type="ECO:0000259" key="8">
    <source>
        <dbReference type="PROSITE" id="PS50929"/>
    </source>
</evidence>
<keyword evidence="6 7" id="KW-0472">Membrane</keyword>
<dbReference type="PANTHER" id="PTHR43394">
    <property type="entry name" value="ATP-DEPENDENT PERMEASE MDL1, MITOCHONDRIAL"/>
    <property type="match status" value="1"/>
</dbReference>
<keyword evidence="10" id="KW-1185">Reference proteome</keyword>
<dbReference type="EMBL" id="BDSP01000289">
    <property type="protein sequence ID" value="GAX29295.1"/>
    <property type="molecule type" value="Genomic_DNA"/>
</dbReference>
<dbReference type="OrthoDB" id="76207at2759"/>
<proteinExistence type="predicted"/>
<dbReference type="PANTHER" id="PTHR43394:SF11">
    <property type="entry name" value="ATP-BINDING CASSETTE TRANSPORTER"/>
    <property type="match status" value="1"/>
</dbReference>
<dbReference type="CDD" id="cd18577">
    <property type="entry name" value="ABC_6TM_Pgp_ABCB1_D1_like"/>
    <property type="match status" value="1"/>
</dbReference>
<keyword evidence="2" id="KW-0813">Transport</keyword>
<dbReference type="Gene3D" id="1.20.1560.10">
    <property type="entry name" value="ABC transporter type 1, transmembrane domain"/>
    <property type="match status" value="1"/>
</dbReference>
<evidence type="ECO:0000256" key="2">
    <source>
        <dbReference type="ARBA" id="ARBA00022448"/>
    </source>
</evidence>
<accession>A0A1Z5KT85</accession>
<dbReference type="SUPFAM" id="SSF90123">
    <property type="entry name" value="ABC transporter transmembrane region"/>
    <property type="match status" value="1"/>
</dbReference>
<feature type="transmembrane region" description="Helical" evidence="7">
    <location>
        <begin position="190"/>
        <end position="210"/>
    </location>
</feature>
<feature type="domain" description="ABC transmembrane type-1" evidence="8">
    <location>
        <begin position="48"/>
        <end position="275"/>
    </location>
</feature>
<dbReference type="Proteomes" id="UP000198406">
    <property type="component" value="Unassembled WGS sequence"/>
</dbReference>
<evidence type="ECO:0000256" key="4">
    <source>
        <dbReference type="ARBA" id="ARBA00022737"/>
    </source>
</evidence>
<dbReference type="AlphaFoldDB" id="A0A1Z5KT85"/>
<keyword evidence="5 7" id="KW-1133">Transmembrane helix</keyword>
<evidence type="ECO:0000313" key="9">
    <source>
        <dbReference type="EMBL" id="GAX29295.1"/>
    </source>
</evidence>
<protein>
    <recommendedName>
        <fullName evidence="8">ABC transmembrane type-1 domain-containing protein</fullName>
    </recommendedName>
</protein>
<evidence type="ECO:0000256" key="7">
    <source>
        <dbReference type="SAM" id="Phobius"/>
    </source>
</evidence>
<dbReference type="InterPro" id="IPR036640">
    <property type="entry name" value="ABC1_TM_sf"/>
</dbReference>
<dbReference type="PROSITE" id="PS50929">
    <property type="entry name" value="ABC_TM1F"/>
    <property type="match status" value="1"/>
</dbReference>
<evidence type="ECO:0000256" key="6">
    <source>
        <dbReference type="ARBA" id="ARBA00023136"/>
    </source>
</evidence>
<sequence>MAATDKLAETSRQVDSSKSRKSAAPQASVGETLGFLFECGFSTQLLFVVGFIAGIANGMVYPALAYLFSNSFSDISAASNDGLAQVRELAYTFLVVGAYALVASLIQGWCFEICAYRGCMNLRLKWFKALLRQDAAYFDVNDTAGMANAVGPASTKYRRGLGRKFGEGIQFLCTGIFGIAYAFYSSWRVALVVLCVIPFVSASAMAVMTFNQGKGTRSAEAYSKAGSVAYTTVSSIRTVLSLNAIPSFIRQYEEATSEAMKMATSMLLKIGLANGKVTGLSDVHLCWFLTRPTFIHNTHRFYVRLVSTSLRYPVPVRYCLVLP</sequence>
<gene>
    <name evidence="9" type="ORF">FisN_16Hu272</name>
</gene>
<dbReference type="GO" id="GO:0090374">
    <property type="term" value="P:oligopeptide export from mitochondrion"/>
    <property type="evidence" value="ECO:0007669"/>
    <property type="project" value="TreeGrafter"/>
</dbReference>
<organism evidence="9 10">
    <name type="scientific">Fistulifera solaris</name>
    <name type="common">Oleaginous diatom</name>
    <dbReference type="NCBI Taxonomy" id="1519565"/>
    <lineage>
        <taxon>Eukaryota</taxon>
        <taxon>Sar</taxon>
        <taxon>Stramenopiles</taxon>
        <taxon>Ochrophyta</taxon>
        <taxon>Bacillariophyta</taxon>
        <taxon>Bacillariophyceae</taxon>
        <taxon>Bacillariophycidae</taxon>
        <taxon>Naviculales</taxon>
        <taxon>Naviculaceae</taxon>
        <taxon>Fistulifera</taxon>
    </lineage>
</organism>
<evidence type="ECO:0000256" key="3">
    <source>
        <dbReference type="ARBA" id="ARBA00022692"/>
    </source>
</evidence>
<feature type="transmembrane region" description="Helical" evidence="7">
    <location>
        <begin position="45"/>
        <end position="69"/>
    </location>
</feature>
<evidence type="ECO:0000256" key="5">
    <source>
        <dbReference type="ARBA" id="ARBA00022989"/>
    </source>
</evidence>
<dbReference type="InterPro" id="IPR011527">
    <property type="entry name" value="ABC1_TM_dom"/>
</dbReference>
<dbReference type="GO" id="GO:0005743">
    <property type="term" value="C:mitochondrial inner membrane"/>
    <property type="evidence" value="ECO:0007669"/>
    <property type="project" value="TreeGrafter"/>
</dbReference>
<dbReference type="InParanoid" id="A0A1Z5KT85"/>
<dbReference type="Pfam" id="PF00664">
    <property type="entry name" value="ABC_membrane"/>
    <property type="match status" value="1"/>
</dbReference>
<dbReference type="InterPro" id="IPR039421">
    <property type="entry name" value="Type_1_exporter"/>
</dbReference>
<dbReference type="GO" id="GO:0005524">
    <property type="term" value="F:ATP binding"/>
    <property type="evidence" value="ECO:0007669"/>
    <property type="project" value="InterPro"/>
</dbReference>
<evidence type="ECO:0000256" key="1">
    <source>
        <dbReference type="ARBA" id="ARBA00004141"/>
    </source>
</evidence>
<keyword evidence="4" id="KW-0677">Repeat</keyword>
<evidence type="ECO:0000313" key="10">
    <source>
        <dbReference type="Proteomes" id="UP000198406"/>
    </source>
</evidence>
<dbReference type="GO" id="GO:0015421">
    <property type="term" value="F:ABC-type oligopeptide transporter activity"/>
    <property type="evidence" value="ECO:0007669"/>
    <property type="project" value="TreeGrafter"/>
</dbReference>